<evidence type="ECO:0000313" key="2">
    <source>
        <dbReference type="Proteomes" id="UP001346869"/>
    </source>
</evidence>
<dbReference type="EMBL" id="JAUZQC010000003">
    <property type="protein sequence ID" value="KAK5873504.1"/>
    <property type="molecule type" value="Genomic_DNA"/>
</dbReference>
<organism evidence="1 2">
    <name type="scientific">Eleginops maclovinus</name>
    <name type="common">Patagonian blennie</name>
    <name type="synonym">Eleginus maclovinus</name>
    <dbReference type="NCBI Taxonomy" id="56733"/>
    <lineage>
        <taxon>Eukaryota</taxon>
        <taxon>Metazoa</taxon>
        <taxon>Chordata</taxon>
        <taxon>Craniata</taxon>
        <taxon>Vertebrata</taxon>
        <taxon>Euteleostomi</taxon>
        <taxon>Actinopterygii</taxon>
        <taxon>Neopterygii</taxon>
        <taxon>Teleostei</taxon>
        <taxon>Neoteleostei</taxon>
        <taxon>Acanthomorphata</taxon>
        <taxon>Eupercaria</taxon>
        <taxon>Perciformes</taxon>
        <taxon>Notothenioidei</taxon>
        <taxon>Eleginopidae</taxon>
        <taxon>Eleginops</taxon>
    </lineage>
</organism>
<gene>
    <name evidence="1" type="ORF">PBY51_018540</name>
</gene>
<comment type="caution">
    <text evidence="1">The sequence shown here is derived from an EMBL/GenBank/DDBJ whole genome shotgun (WGS) entry which is preliminary data.</text>
</comment>
<dbReference type="Proteomes" id="UP001346869">
    <property type="component" value="Unassembled WGS sequence"/>
</dbReference>
<proteinExistence type="predicted"/>
<keyword evidence="2" id="KW-1185">Reference proteome</keyword>
<dbReference type="AlphaFoldDB" id="A0AAN7Y7W4"/>
<name>A0AAN7Y7W4_ELEMC</name>
<reference evidence="1 2" key="2">
    <citation type="journal article" date="2023" name="Mol. Biol. Evol.">
        <title>Genomics of Secondarily Temperate Adaptation in the Only Non-Antarctic Icefish.</title>
        <authorList>
            <person name="Rivera-Colon A.G."/>
            <person name="Rayamajhi N."/>
            <person name="Minhas B.F."/>
            <person name="Madrigal G."/>
            <person name="Bilyk K.T."/>
            <person name="Yoon V."/>
            <person name="Hune M."/>
            <person name="Gregory S."/>
            <person name="Cheng C.H.C."/>
            <person name="Catchen J.M."/>
        </authorList>
    </citation>
    <scope>NUCLEOTIDE SEQUENCE [LARGE SCALE GENOMIC DNA]</scope>
    <source>
        <strain evidence="1">JMC-PN-2008</strain>
    </source>
</reference>
<protein>
    <submittedName>
        <fullName evidence="1">Uncharacterized protein</fullName>
    </submittedName>
</protein>
<evidence type="ECO:0000313" key="1">
    <source>
        <dbReference type="EMBL" id="KAK5873504.1"/>
    </source>
</evidence>
<sequence>MKEVVTVHGNISETDAIHKAVCSLSVSSVTLRLCHRSDASCPSGLVGVCVSDKDGCFGSDVVSAAEHSSMRASLSRTGVTGAGLTPERRLVHLRDIYTPRAEERSGSGSQKSGGRYRHLLRDLWSVK</sequence>
<accession>A0AAN7Y7W4</accession>
<reference evidence="1 2" key="1">
    <citation type="journal article" date="2023" name="Genes (Basel)">
        <title>Chromosome-Level Genome Assembly and Circadian Gene Repertoire of the Patagonia Blennie Eleginops maclovinus-The Closest Ancestral Proxy of Antarctic Cryonotothenioids.</title>
        <authorList>
            <person name="Cheng C.C."/>
            <person name="Rivera-Colon A.G."/>
            <person name="Minhas B.F."/>
            <person name="Wilson L."/>
            <person name="Rayamajhi N."/>
            <person name="Vargas-Chacoff L."/>
            <person name="Catchen J.M."/>
        </authorList>
    </citation>
    <scope>NUCLEOTIDE SEQUENCE [LARGE SCALE GENOMIC DNA]</scope>
    <source>
        <strain evidence="1">JMC-PN-2008</strain>
    </source>
</reference>